<evidence type="ECO:0000259" key="5">
    <source>
        <dbReference type="PROSITE" id="PS50835"/>
    </source>
</evidence>
<reference evidence="6" key="3">
    <citation type="submission" date="2025-09" db="UniProtKB">
        <authorList>
            <consortium name="Ensembl"/>
        </authorList>
    </citation>
    <scope>IDENTIFICATION</scope>
</reference>
<dbReference type="InterPro" id="IPR003006">
    <property type="entry name" value="Ig/MHC_CS"/>
</dbReference>
<evidence type="ECO:0000256" key="2">
    <source>
        <dbReference type="ARBA" id="ARBA00023180"/>
    </source>
</evidence>
<evidence type="ECO:0000256" key="4">
    <source>
        <dbReference type="SAM" id="SignalP"/>
    </source>
</evidence>
<feature type="domain" description="Ig-like" evidence="5">
    <location>
        <begin position="31"/>
        <end position="133"/>
    </location>
</feature>
<proteinExistence type="predicted"/>
<dbReference type="InterPro" id="IPR013783">
    <property type="entry name" value="Ig-like_fold"/>
</dbReference>
<dbReference type="CDD" id="cd00098">
    <property type="entry name" value="IgC1"/>
    <property type="match status" value="1"/>
</dbReference>
<organism evidence="6 7">
    <name type="scientific">Suricata suricatta</name>
    <name type="common">Meerkat</name>
    <dbReference type="NCBI Taxonomy" id="37032"/>
    <lineage>
        <taxon>Eukaryota</taxon>
        <taxon>Metazoa</taxon>
        <taxon>Chordata</taxon>
        <taxon>Craniata</taxon>
        <taxon>Vertebrata</taxon>
        <taxon>Euteleostomi</taxon>
        <taxon>Mammalia</taxon>
        <taxon>Eutheria</taxon>
        <taxon>Laurasiatheria</taxon>
        <taxon>Carnivora</taxon>
        <taxon>Feliformia</taxon>
        <taxon>Herpestidae</taxon>
        <taxon>Suricata</taxon>
    </lineage>
</organism>
<dbReference type="InterPro" id="IPR051755">
    <property type="entry name" value="Ig-like_CS_Receptor"/>
</dbReference>
<protein>
    <recommendedName>
        <fullName evidence="5">Ig-like domain-containing protein</fullName>
    </recommendedName>
</protein>
<keyword evidence="3" id="KW-1133">Transmembrane helix</keyword>
<dbReference type="PROSITE" id="PS00290">
    <property type="entry name" value="IG_MHC"/>
    <property type="match status" value="1"/>
</dbReference>
<sequence>MAHGSAGRGSRGCERPLQLLLLLLVLRHSRPSAGFLHVKMAGTTQTVLLNNNATIFCQIYGHPSLNITIMGITWFWKGLGSPTEVKLYEFFGGHQMTARYGAVVPPESLERGNASLLLPRVQLREAGEYRCEVVITPYKAVGRIKLEVVASPVSSLFPEQAMVKENQKTLILCMSSGFHLKNITIRWRKLSQKDPQEVSEGIVTNYTIENGMLNVTSFLMLKPSLEDSMTIYQCMVYHKFLPTPQKLNFTLTVIESEKTDFNLKGIPPYIEAISALLILFFIIILLIIIFFKKVRGSKAKFSPMFWS</sequence>
<dbReference type="InterPro" id="IPR003597">
    <property type="entry name" value="Ig_C1-set"/>
</dbReference>
<evidence type="ECO:0000313" key="6">
    <source>
        <dbReference type="Ensembl" id="ENSSSUP00005030530.1"/>
    </source>
</evidence>
<dbReference type="Ensembl" id="ENSSSUT00005034851.1">
    <property type="protein sequence ID" value="ENSSSUP00005030530.1"/>
    <property type="gene ID" value="ENSSSUG00005019732.1"/>
</dbReference>
<keyword evidence="3" id="KW-0812">Transmembrane</keyword>
<dbReference type="OMA" id="NITWKRW"/>
<evidence type="ECO:0000313" key="7">
    <source>
        <dbReference type="Proteomes" id="UP000472268"/>
    </source>
</evidence>
<feature type="transmembrane region" description="Helical" evidence="3">
    <location>
        <begin position="272"/>
        <end position="291"/>
    </location>
</feature>
<dbReference type="PROSITE" id="PS50835">
    <property type="entry name" value="IG_LIKE"/>
    <property type="match status" value="2"/>
</dbReference>
<evidence type="ECO:0000256" key="1">
    <source>
        <dbReference type="ARBA" id="ARBA00023157"/>
    </source>
</evidence>
<feature type="chain" id="PRO_5025605650" description="Ig-like domain-containing protein" evidence="4">
    <location>
        <begin position="35"/>
        <end position="307"/>
    </location>
</feature>
<dbReference type="Gene3D" id="2.60.40.10">
    <property type="entry name" value="Immunoglobulins"/>
    <property type="match status" value="2"/>
</dbReference>
<keyword evidence="4" id="KW-0732">Signal</keyword>
<feature type="domain" description="Ig-like" evidence="5">
    <location>
        <begin position="152"/>
        <end position="250"/>
    </location>
</feature>
<keyword evidence="1" id="KW-1015">Disulfide bond</keyword>
<dbReference type="Pfam" id="PF07654">
    <property type="entry name" value="C1-set"/>
    <property type="match status" value="1"/>
</dbReference>
<dbReference type="InterPro" id="IPR036179">
    <property type="entry name" value="Ig-like_dom_sf"/>
</dbReference>
<dbReference type="SMART" id="SM00409">
    <property type="entry name" value="IG"/>
    <property type="match status" value="2"/>
</dbReference>
<dbReference type="PANTHER" id="PTHR19971">
    <property type="entry name" value="SIGNAL-REGULATORY PROTEIN BETA"/>
    <property type="match status" value="1"/>
</dbReference>
<evidence type="ECO:0000256" key="3">
    <source>
        <dbReference type="SAM" id="Phobius"/>
    </source>
</evidence>
<dbReference type="InterPro" id="IPR003599">
    <property type="entry name" value="Ig_sub"/>
</dbReference>
<keyword evidence="3" id="KW-0472">Membrane</keyword>
<accession>A0A673VAS2</accession>
<reference evidence="6" key="2">
    <citation type="submission" date="2025-08" db="UniProtKB">
        <authorList>
            <consortium name="Ensembl"/>
        </authorList>
    </citation>
    <scope>IDENTIFICATION</scope>
</reference>
<reference evidence="6 7" key="1">
    <citation type="submission" date="2019-05" db="EMBL/GenBank/DDBJ databases">
        <title>A Chromosome-scale Meerkat (S. suricatta) Genome Assembly.</title>
        <authorList>
            <person name="Dudchenko O."/>
            <person name="Lieberman Aiden E."/>
            <person name="Tung J."/>
            <person name="Barreiro L.B."/>
            <person name="Clutton-Brock T.H."/>
        </authorList>
    </citation>
    <scope>NUCLEOTIDE SEQUENCE [LARGE SCALE GENOMIC DNA]</scope>
</reference>
<keyword evidence="2" id="KW-0325">Glycoprotein</keyword>
<dbReference type="Proteomes" id="UP000472268">
    <property type="component" value="Chromosome 11"/>
</dbReference>
<dbReference type="SUPFAM" id="SSF48726">
    <property type="entry name" value="Immunoglobulin"/>
    <property type="match status" value="2"/>
</dbReference>
<dbReference type="InterPro" id="IPR007110">
    <property type="entry name" value="Ig-like_dom"/>
</dbReference>
<feature type="signal peptide" evidence="4">
    <location>
        <begin position="1"/>
        <end position="34"/>
    </location>
</feature>
<gene>
    <name evidence="6" type="primary">NCR3LG1</name>
</gene>
<name>A0A673VAS2_SURSU</name>
<keyword evidence="7" id="KW-1185">Reference proteome</keyword>
<dbReference type="AlphaFoldDB" id="A0A673VAS2"/>